<name>A0A2P2P255_RHIMU</name>
<dbReference type="GO" id="GO:0006355">
    <property type="term" value="P:regulation of DNA-templated transcription"/>
    <property type="evidence" value="ECO:0007669"/>
    <property type="project" value="InterPro"/>
</dbReference>
<evidence type="ECO:0000256" key="1">
    <source>
        <dbReference type="SAM" id="MobiDB-lite"/>
    </source>
</evidence>
<organism evidence="3">
    <name type="scientific">Rhizophora mucronata</name>
    <name type="common">Asiatic mangrove</name>
    <dbReference type="NCBI Taxonomy" id="61149"/>
    <lineage>
        <taxon>Eukaryota</taxon>
        <taxon>Viridiplantae</taxon>
        <taxon>Streptophyta</taxon>
        <taxon>Embryophyta</taxon>
        <taxon>Tracheophyta</taxon>
        <taxon>Spermatophyta</taxon>
        <taxon>Magnoliopsida</taxon>
        <taxon>eudicotyledons</taxon>
        <taxon>Gunneridae</taxon>
        <taxon>Pentapetalae</taxon>
        <taxon>rosids</taxon>
        <taxon>fabids</taxon>
        <taxon>Malpighiales</taxon>
        <taxon>Rhizophoraceae</taxon>
        <taxon>Rhizophora</taxon>
    </lineage>
</organism>
<dbReference type="EMBL" id="GGEC01068239">
    <property type="protein sequence ID" value="MBX48723.1"/>
    <property type="molecule type" value="Transcribed_RNA"/>
</dbReference>
<dbReference type="PANTHER" id="PTHR46125:SF27">
    <property type="entry name" value="GATA TRANSCRIPTION FACTOR 28"/>
    <property type="match status" value="1"/>
</dbReference>
<proteinExistence type="predicted"/>
<evidence type="ECO:0000259" key="2">
    <source>
        <dbReference type="PROSITE" id="PS51320"/>
    </source>
</evidence>
<dbReference type="PANTHER" id="PTHR46125">
    <property type="entry name" value="GATA TRANSCRIPTION FACTOR 28"/>
    <property type="match status" value="1"/>
</dbReference>
<dbReference type="PROSITE" id="PS51320">
    <property type="entry name" value="TIFY"/>
    <property type="match status" value="1"/>
</dbReference>
<reference evidence="3" key="1">
    <citation type="submission" date="2018-02" db="EMBL/GenBank/DDBJ databases">
        <title>Rhizophora mucronata_Transcriptome.</title>
        <authorList>
            <person name="Meera S.P."/>
            <person name="Sreeshan A."/>
            <person name="Augustine A."/>
        </authorList>
    </citation>
    <scope>NUCLEOTIDE SEQUENCE</scope>
    <source>
        <tissue evidence="3">Leaf</tissue>
    </source>
</reference>
<protein>
    <recommendedName>
        <fullName evidence="2">Tify domain-containing protein</fullName>
    </recommendedName>
</protein>
<feature type="region of interest" description="Disordered" evidence="1">
    <location>
        <begin position="1"/>
        <end position="49"/>
    </location>
</feature>
<dbReference type="InterPro" id="IPR010399">
    <property type="entry name" value="Tify_dom"/>
</dbReference>
<dbReference type="SMART" id="SM00979">
    <property type="entry name" value="TIFY"/>
    <property type="match status" value="1"/>
</dbReference>
<dbReference type="AlphaFoldDB" id="A0A2P2P255"/>
<sequence length="108" mass="11148">MHGMSNGISHNDDVHGNGGGGGSDAMAEGDALPDHGNLSDNHALGMADHGVDGRDQLTLSFQGQVYVFDSVSAEKVQAVLLLLGGHEVAASTAAVPIAHNNRVYLYLI</sequence>
<feature type="domain" description="Tify" evidence="2">
    <location>
        <begin position="50"/>
        <end position="85"/>
    </location>
</feature>
<accession>A0A2P2P255</accession>
<dbReference type="InterPro" id="IPR045280">
    <property type="entry name" value="TIFY-like"/>
</dbReference>
<evidence type="ECO:0000313" key="3">
    <source>
        <dbReference type="EMBL" id="MBX48723.1"/>
    </source>
</evidence>
<dbReference type="Pfam" id="PF06200">
    <property type="entry name" value="tify"/>
    <property type="match status" value="1"/>
</dbReference>